<dbReference type="Proteomes" id="UP000266861">
    <property type="component" value="Unassembled WGS sequence"/>
</dbReference>
<organism evidence="1 2">
    <name type="scientific">Diversispora epigaea</name>
    <dbReference type="NCBI Taxonomy" id="1348612"/>
    <lineage>
        <taxon>Eukaryota</taxon>
        <taxon>Fungi</taxon>
        <taxon>Fungi incertae sedis</taxon>
        <taxon>Mucoromycota</taxon>
        <taxon>Glomeromycotina</taxon>
        <taxon>Glomeromycetes</taxon>
        <taxon>Diversisporales</taxon>
        <taxon>Diversisporaceae</taxon>
        <taxon>Diversispora</taxon>
    </lineage>
</organism>
<evidence type="ECO:0000313" key="1">
    <source>
        <dbReference type="EMBL" id="RHZ79763.1"/>
    </source>
</evidence>
<protein>
    <submittedName>
        <fullName evidence="1">Uncharacterized protein</fullName>
    </submittedName>
</protein>
<reference evidence="1 2" key="1">
    <citation type="submission" date="2018-08" db="EMBL/GenBank/DDBJ databases">
        <title>Genome and evolution of the arbuscular mycorrhizal fungus Diversispora epigaea (formerly Glomus versiforme) and its bacterial endosymbionts.</title>
        <authorList>
            <person name="Sun X."/>
            <person name="Fei Z."/>
            <person name="Harrison M."/>
        </authorList>
    </citation>
    <scope>NUCLEOTIDE SEQUENCE [LARGE SCALE GENOMIC DNA]</scope>
    <source>
        <strain evidence="1 2">IT104</strain>
    </source>
</reference>
<sequence length="68" mass="7625">MTCNLSENNHVGKSISYDQSENGKYLAEGGCATHTAILNSERQILERFRGQRIILKILNNSNSKDVRS</sequence>
<comment type="caution">
    <text evidence="1">The sequence shown here is derived from an EMBL/GenBank/DDBJ whole genome shotgun (WGS) entry which is preliminary data.</text>
</comment>
<dbReference type="AlphaFoldDB" id="A0A397J3W1"/>
<accession>A0A397J3W1</accession>
<evidence type="ECO:0000313" key="2">
    <source>
        <dbReference type="Proteomes" id="UP000266861"/>
    </source>
</evidence>
<dbReference type="OrthoDB" id="541276at2759"/>
<proteinExistence type="predicted"/>
<name>A0A397J3W1_9GLOM</name>
<dbReference type="EMBL" id="PQFF01000132">
    <property type="protein sequence ID" value="RHZ79763.1"/>
    <property type="molecule type" value="Genomic_DNA"/>
</dbReference>
<keyword evidence="2" id="KW-1185">Reference proteome</keyword>
<gene>
    <name evidence="1" type="ORF">Glove_141g23</name>
</gene>